<dbReference type="Proteomes" id="UP001190926">
    <property type="component" value="Unassembled WGS sequence"/>
</dbReference>
<accession>A0AAD4J5I2</accession>
<organism evidence="1 2">
    <name type="scientific">Perilla frutescens var. hirtella</name>
    <name type="common">Perilla citriodora</name>
    <name type="synonym">Perilla setoyensis</name>
    <dbReference type="NCBI Taxonomy" id="608512"/>
    <lineage>
        <taxon>Eukaryota</taxon>
        <taxon>Viridiplantae</taxon>
        <taxon>Streptophyta</taxon>
        <taxon>Embryophyta</taxon>
        <taxon>Tracheophyta</taxon>
        <taxon>Spermatophyta</taxon>
        <taxon>Magnoliopsida</taxon>
        <taxon>eudicotyledons</taxon>
        <taxon>Gunneridae</taxon>
        <taxon>Pentapetalae</taxon>
        <taxon>asterids</taxon>
        <taxon>lamiids</taxon>
        <taxon>Lamiales</taxon>
        <taxon>Lamiaceae</taxon>
        <taxon>Nepetoideae</taxon>
        <taxon>Elsholtzieae</taxon>
        <taxon>Perilla</taxon>
    </lineage>
</organism>
<dbReference type="Gene3D" id="2.30.42.10">
    <property type="match status" value="1"/>
</dbReference>
<dbReference type="PANTHER" id="PTHR47389">
    <property type="entry name" value="OS09G0436400 PROTEIN"/>
    <property type="match status" value="1"/>
</dbReference>
<dbReference type="SUPFAM" id="SSF50156">
    <property type="entry name" value="PDZ domain-like"/>
    <property type="match status" value="1"/>
</dbReference>
<name>A0AAD4J5I2_PERFH</name>
<comment type="caution">
    <text evidence="1">The sequence shown here is derived from an EMBL/GenBank/DDBJ whole genome shotgun (WGS) entry which is preliminary data.</text>
</comment>
<dbReference type="InterPro" id="IPR043504">
    <property type="entry name" value="Peptidase_S1_PA_chymotrypsin"/>
</dbReference>
<gene>
    <name evidence="1" type="ORF">C2S53_016138</name>
</gene>
<evidence type="ECO:0008006" key="3">
    <source>
        <dbReference type="Google" id="ProtNLM"/>
    </source>
</evidence>
<dbReference type="Gene3D" id="2.40.10.10">
    <property type="entry name" value="Trypsin-like serine proteases"/>
    <property type="match status" value="1"/>
</dbReference>
<dbReference type="AlphaFoldDB" id="A0AAD4J5I2"/>
<dbReference type="InterPro" id="IPR009003">
    <property type="entry name" value="Peptidase_S1_PA"/>
</dbReference>
<evidence type="ECO:0000313" key="2">
    <source>
        <dbReference type="Proteomes" id="UP001190926"/>
    </source>
</evidence>
<keyword evidence="2" id="KW-1185">Reference proteome</keyword>
<dbReference type="PANTHER" id="PTHR47389:SF4">
    <property type="entry name" value="OS09G0436400 PROTEIN"/>
    <property type="match status" value="1"/>
</dbReference>
<dbReference type="SUPFAM" id="SSF50494">
    <property type="entry name" value="Trypsin-like serine proteases"/>
    <property type="match status" value="1"/>
</dbReference>
<evidence type="ECO:0000313" key="1">
    <source>
        <dbReference type="EMBL" id="KAH6826995.1"/>
    </source>
</evidence>
<dbReference type="EMBL" id="SDAM02000154">
    <property type="protein sequence ID" value="KAH6826995.1"/>
    <property type="molecule type" value="Genomic_DNA"/>
</dbReference>
<protein>
    <recommendedName>
        <fullName evidence="3">PDZ domain-containing protein</fullName>
    </recommendedName>
</protein>
<reference evidence="1 2" key="1">
    <citation type="journal article" date="2021" name="Nat. Commun.">
        <title>Incipient diploidization of the medicinal plant Perilla within 10,000 years.</title>
        <authorList>
            <person name="Zhang Y."/>
            <person name="Shen Q."/>
            <person name="Leng L."/>
            <person name="Zhang D."/>
            <person name="Chen S."/>
            <person name="Shi Y."/>
            <person name="Ning Z."/>
            <person name="Chen S."/>
        </authorList>
    </citation>
    <scope>NUCLEOTIDE SEQUENCE [LARGE SCALE GENOMIC DNA]</scope>
    <source>
        <strain evidence="2">cv. PC099</strain>
    </source>
</reference>
<proteinExistence type="predicted"/>
<sequence>MTLETNPRPFQLQQHSDESRLIPECRLIALGRYHNDDADEDDHSDIMVANGEFSVALGGPVINGNGEVVGVNFFAINFTPFLPINIVSKWWEHLKKFGEYRRPWLGMELSNLFVVELHILEDIIQKIPDIKEGVIVDKVTPNSPAGSVGVESGDIIIACDGKHVKGFLQVY</sequence>
<dbReference type="InterPro" id="IPR036034">
    <property type="entry name" value="PDZ_sf"/>
</dbReference>